<proteinExistence type="predicted"/>
<dbReference type="PANTHER" id="PTHR21262">
    <property type="entry name" value="GUANOSINE-3',5'-BIS DIPHOSPHATE 3'-PYROPHOSPHOHYDROLASE"/>
    <property type="match status" value="1"/>
</dbReference>
<comment type="caution">
    <text evidence="2">The sequence shown here is derived from an EMBL/GenBank/DDBJ whole genome shotgun (WGS) entry which is preliminary data.</text>
</comment>
<protein>
    <submittedName>
        <fullName evidence="2">(P)ppGpp synthetase</fullName>
    </submittedName>
</protein>
<organism evidence="2 3">
    <name type="scientific">Candidatus Flavonifractor intestinigallinarum</name>
    <dbReference type="NCBI Taxonomy" id="2838586"/>
    <lineage>
        <taxon>Bacteria</taxon>
        <taxon>Bacillati</taxon>
        <taxon>Bacillota</taxon>
        <taxon>Clostridia</taxon>
        <taxon>Eubacteriales</taxon>
        <taxon>Oscillospiraceae</taxon>
        <taxon>Flavonifractor</taxon>
    </lineage>
</organism>
<evidence type="ECO:0000259" key="1">
    <source>
        <dbReference type="PROSITE" id="PS51671"/>
    </source>
</evidence>
<dbReference type="AlphaFoldDB" id="A0A9D2S9R1"/>
<evidence type="ECO:0000313" key="3">
    <source>
        <dbReference type="Proteomes" id="UP000823921"/>
    </source>
</evidence>
<evidence type="ECO:0000313" key="2">
    <source>
        <dbReference type="EMBL" id="HJB79517.1"/>
    </source>
</evidence>
<dbReference type="InterPro" id="IPR045600">
    <property type="entry name" value="RelA/SpoT_AH_RIS"/>
</dbReference>
<dbReference type="Proteomes" id="UP000823921">
    <property type="component" value="Unassembled WGS sequence"/>
</dbReference>
<reference evidence="2" key="1">
    <citation type="journal article" date="2021" name="PeerJ">
        <title>Extensive microbial diversity within the chicken gut microbiome revealed by metagenomics and culture.</title>
        <authorList>
            <person name="Gilroy R."/>
            <person name="Ravi A."/>
            <person name="Getino M."/>
            <person name="Pursley I."/>
            <person name="Horton D.L."/>
            <person name="Alikhan N.F."/>
            <person name="Baker D."/>
            <person name="Gharbi K."/>
            <person name="Hall N."/>
            <person name="Watson M."/>
            <person name="Adriaenssens E.M."/>
            <person name="Foster-Nyarko E."/>
            <person name="Jarju S."/>
            <person name="Secka A."/>
            <person name="Antonio M."/>
            <person name="Oren A."/>
            <person name="Chaudhuri R.R."/>
            <person name="La Ragione R."/>
            <person name="Hildebrand F."/>
            <person name="Pallen M.J."/>
        </authorList>
    </citation>
    <scope>NUCLEOTIDE SEQUENCE</scope>
    <source>
        <strain evidence="2">CHK192-8294</strain>
    </source>
</reference>
<dbReference type="GO" id="GO:0005886">
    <property type="term" value="C:plasma membrane"/>
    <property type="evidence" value="ECO:0007669"/>
    <property type="project" value="TreeGrafter"/>
</dbReference>
<dbReference type="PROSITE" id="PS51671">
    <property type="entry name" value="ACT"/>
    <property type="match status" value="1"/>
</dbReference>
<dbReference type="Pfam" id="PF13291">
    <property type="entry name" value="ACT_4"/>
    <property type="match status" value="1"/>
</dbReference>
<accession>A0A9D2S9R1</accession>
<name>A0A9D2S9R1_9FIRM</name>
<feature type="non-terminal residue" evidence="2">
    <location>
        <position position="1"/>
    </location>
</feature>
<gene>
    <name evidence="2" type="ORF">H9712_00870</name>
</gene>
<reference evidence="2" key="2">
    <citation type="submission" date="2021-04" db="EMBL/GenBank/DDBJ databases">
        <authorList>
            <person name="Gilroy R."/>
        </authorList>
    </citation>
    <scope>NUCLEOTIDE SEQUENCE</scope>
    <source>
        <strain evidence="2">CHK192-8294</strain>
    </source>
</reference>
<dbReference type="PANTHER" id="PTHR21262:SF31">
    <property type="entry name" value="GTP PYROPHOSPHOKINASE"/>
    <property type="match status" value="1"/>
</dbReference>
<dbReference type="InterPro" id="IPR002912">
    <property type="entry name" value="ACT_dom"/>
</dbReference>
<sequence length="298" mass="32554">EVITSKSAHGPSRDWMKICKSNEARNKIRQWFKKERREENIATGRSSFESELKHVGLSLAAITAEDVLPFILKKVRFGTLDELYAAIGYGGMSAQKAVVRVKDEMTRLNRLHAEQAAAEKTAQQQDTAIYPATANQPTVPVKTGKHDQSGIIVEGIDNCLVKFAKCCTPVPGDPVVGFITRGFGVSVHRADCPNAAPEKRKPEEAGRWIKVSWATGELATYRTSLEIAAKDRDGLTLDVAMALSTMKAKTTSLSARSMPDGYATVSIVLEVKNHTELTAVINKLGQIQGVYQVKRATG</sequence>
<dbReference type="Gene3D" id="3.30.70.260">
    <property type="match status" value="1"/>
</dbReference>
<dbReference type="InterPro" id="IPR045865">
    <property type="entry name" value="ACT-like_dom_sf"/>
</dbReference>
<feature type="domain" description="ACT" evidence="1">
    <location>
        <begin position="224"/>
        <end position="298"/>
    </location>
</feature>
<dbReference type="CDD" id="cd04876">
    <property type="entry name" value="ACT_RelA-SpoT"/>
    <property type="match status" value="1"/>
</dbReference>
<dbReference type="SUPFAM" id="SSF55021">
    <property type="entry name" value="ACT-like"/>
    <property type="match status" value="1"/>
</dbReference>
<dbReference type="Pfam" id="PF19296">
    <property type="entry name" value="RelA_AH_RIS"/>
    <property type="match status" value="1"/>
</dbReference>
<dbReference type="EMBL" id="DWXO01000009">
    <property type="protein sequence ID" value="HJB79517.1"/>
    <property type="molecule type" value="Genomic_DNA"/>
</dbReference>